<name>A0A8J2WLC1_9CRUS</name>
<reference evidence="1" key="1">
    <citation type="submission" date="2021-11" db="EMBL/GenBank/DDBJ databases">
        <authorList>
            <person name="Schell T."/>
        </authorList>
    </citation>
    <scope>NUCLEOTIDE SEQUENCE</scope>
    <source>
        <strain evidence="1">M5</strain>
    </source>
</reference>
<sequence>MAVIVVTKEIVSLLASTSTDIYKVLNAEESDDETRNAQFAFHSQDLNLFKISTVTSKATAVNENTNWTMTELQHWALVVHFPKGEKNEEKIYKFEAGKNQKGFLGYNRVKNVDYNEFDRAMYFGTAVTSPRKLLEIAEEISPKGKILYSVWKNNCQTWTKTFLNKVSEHNPQGSPDLYQSLQAKRFAQTKSGLFNITEQVLKRTGIPII</sequence>
<protein>
    <submittedName>
        <fullName evidence="1">Uncharacterized protein</fullName>
    </submittedName>
</protein>
<keyword evidence="2" id="KW-1185">Reference proteome</keyword>
<accession>A0A8J2WLC1</accession>
<gene>
    <name evidence="1" type="ORF">DGAL_LOCUS10407</name>
</gene>
<dbReference type="EMBL" id="CAKKLH010000257">
    <property type="protein sequence ID" value="CAH0107119.1"/>
    <property type="molecule type" value="Genomic_DNA"/>
</dbReference>
<evidence type="ECO:0000313" key="2">
    <source>
        <dbReference type="Proteomes" id="UP000789390"/>
    </source>
</evidence>
<organism evidence="1 2">
    <name type="scientific">Daphnia galeata</name>
    <dbReference type="NCBI Taxonomy" id="27404"/>
    <lineage>
        <taxon>Eukaryota</taxon>
        <taxon>Metazoa</taxon>
        <taxon>Ecdysozoa</taxon>
        <taxon>Arthropoda</taxon>
        <taxon>Crustacea</taxon>
        <taxon>Branchiopoda</taxon>
        <taxon>Diplostraca</taxon>
        <taxon>Cladocera</taxon>
        <taxon>Anomopoda</taxon>
        <taxon>Daphniidae</taxon>
        <taxon>Daphnia</taxon>
    </lineage>
</organism>
<proteinExistence type="predicted"/>
<evidence type="ECO:0000313" key="1">
    <source>
        <dbReference type="EMBL" id="CAH0107119.1"/>
    </source>
</evidence>
<comment type="caution">
    <text evidence="1">The sequence shown here is derived from an EMBL/GenBank/DDBJ whole genome shotgun (WGS) entry which is preliminary data.</text>
</comment>
<dbReference type="AlphaFoldDB" id="A0A8J2WLC1"/>
<dbReference type="Proteomes" id="UP000789390">
    <property type="component" value="Unassembled WGS sequence"/>
</dbReference>